<dbReference type="GO" id="GO:0004523">
    <property type="term" value="F:RNA-DNA hybrid ribonuclease activity"/>
    <property type="evidence" value="ECO:0007669"/>
    <property type="project" value="InterPro"/>
</dbReference>
<dbReference type="InterPro" id="IPR052929">
    <property type="entry name" value="RNase_H-like_EbsB-rel"/>
</dbReference>
<accession>A0A2K3NL31</accession>
<dbReference type="EMBL" id="ASHM01000049">
    <property type="protein sequence ID" value="PNY03745.1"/>
    <property type="molecule type" value="Genomic_DNA"/>
</dbReference>
<dbReference type="InterPro" id="IPR036397">
    <property type="entry name" value="RNaseH_sf"/>
</dbReference>
<organism evidence="2 3">
    <name type="scientific">Trifolium pratense</name>
    <name type="common">Red clover</name>
    <dbReference type="NCBI Taxonomy" id="57577"/>
    <lineage>
        <taxon>Eukaryota</taxon>
        <taxon>Viridiplantae</taxon>
        <taxon>Streptophyta</taxon>
        <taxon>Embryophyta</taxon>
        <taxon>Tracheophyta</taxon>
        <taxon>Spermatophyta</taxon>
        <taxon>Magnoliopsida</taxon>
        <taxon>eudicotyledons</taxon>
        <taxon>Gunneridae</taxon>
        <taxon>Pentapetalae</taxon>
        <taxon>rosids</taxon>
        <taxon>fabids</taxon>
        <taxon>Fabales</taxon>
        <taxon>Fabaceae</taxon>
        <taxon>Papilionoideae</taxon>
        <taxon>50 kb inversion clade</taxon>
        <taxon>NPAAA clade</taxon>
        <taxon>Hologalegina</taxon>
        <taxon>IRL clade</taxon>
        <taxon>Trifolieae</taxon>
        <taxon>Trifolium</taxon>
    </lineage>
</organism>
<feature type="domain" description="RNase H type-1" evidence="1">
    <location>
        <begin position="4"/>
        <end position="90"/>
    </location>
</feature>
<reference evidence="2 3" key="2">
    <citation type="journal article" date="2017" name="Front. Plant Sci.">
        <title>Gene Classification and Mining of Molecular Markers Useful in Red Clover (Trifolium pratense) Breeding.</title>
        <authorList>
            <person name="Istvanek J."/>
            <person name="Dluhosova J."/>
            <person name="Dluhos P."/>
            <person name="Patkova L."/>
            <person name="Nedelnik J."/>
            <person name="Repkova J."/>
        </authorList>
    </citation>
    <scope>NUCLEOTIDE SEQUENCE [LARGE SCALE GENOMIC DNA]</scope>
    <source>
        <strain evidence="3">cv. Tatra</strain>
        <tissue evidence="2">Young leaves</tissue>
    </source>
</reference>
<proteinExistence type="predicted"/>
<dbReference type="PANTHER" id="PTHR47074">
    <property type="entry name" value="BNAC02G40300D PROTEIN"/>
    <property type="match status" value="1"/>
</dbReference>
<dbReference type="Pfam" id="PF13456">
    <property type="entry name" value="RVT_3"/>
    <property type="match status" value="1"/>
</dbReference>
<gene>
    <name evidence="2" type="ORF">L195_g000154</name>
</gene>
<dbReference type="Gene3D" id="3.30.420.10">
    <property type="entry name" value="Ribonuclease H-like superfamily/Ribonuclease H"/>
    <property type="match status" value="1"/>
</dbReference>
<dbReference type="GO" id="GO:0003676">
    <property type="term" value="F:nucleic acid binding"/>
    <property type="evidence" value="ECO:0007669"/>
    <property type="project" value="InterPro"/>
</dbReference>
<name>A0A2K3NL31_TRIPR</name>
<dbReference type="InterPro" id="IPR002156">
    <property type="entry name" value="RNaseH_domain"/>
</dbReference>
<dbReference type="PANTHER" id="PTHR47074:SF48">
    <property type="entry name" value="POLYNUCLEOTIDYL TRANSFERASE, RIBONUCLEASE H-LIKE SUPERFAMILY PROTEIN"/>
    <property type="match status" value="1"/>
</dbReference>
<evidence type="ECO:0000259" key="1">
    <source>
        <dbReference type="Pfam" id="PF13456"/>
    </source>
</evidence>
<dbReference type="InterPro" id="IPR044730">
    <property type="entry name" value="RNase_H-like_dom_plant"/>
</dbReference>
<dbReference type="CDD" id="cd06222">
    <property type="entry name" value="RNase_H_like"/>
    <property type="match status" value="1"/>
</dbReference>
<protein>
    <submittedName>
        <fullName evidence="2">Cytochrome p450</fullName>
    </submittedName>
</protein>
<dbReference type="AlphaFoldDB" id="A0A2K3NL31"/>
<evidence type="ECO:0000313" key="2">
    <source>
        <dbReference type="EMBL" id="PNY03745.1"/>
    </source>
</evidence>
<reference evidence="2 3" key="1">
    <citation type="journal article" date="2014" name="Am. J. Bot.">
        <title>Genome assembly and annotation for red clover (Trifolium pratense; Fabaceae).</title>
        <authorList>
            <person name="Istvanek J."/>
            <person name="Jaros M."/>
            <person name="Krenek A."/>
            <person name="Repkova J."/>
        </authorList>
    </citation>
    <scope>NUCLEOTIDE SEQUENCE [LARGE SCALE GENOMIC DNA]</scope>
    <source>
        <strain evidence="3">cv. Tatra</strain>
        <tissue evidence="2">Young leaves</tissue>
    </source>
</reference>
<dbReference type="Proteomes" id="UP000236291">
    <property type="component" value="Unassembled WGS sequence"/>
</dbReference>
<dbReference type="InterPro" id="IPR012337">
    <property type="entry name" value="RNaseH-like_sf"/>
</dbReference>
<sequence length="115" mass="13054">MYVDAACYVTKNRYSNGAGVRDAAGRFVKAMTSHFVGQSEVQEAEAHGLLITLQWIQQFQLNRVEIEMDCLNVVQSIAGRMQANRVAHELAQVTRSYVSHYMSLIIVQRIVQTRH</sequence>
<comment type="caution">
    <text evidence="2">The sequence shown here is derived from an EMBL/GenBank/DDBJ whole genome shotgun (WGS) entry which is preliminary data.</text>
</comment>
<dbReference type="SUPFAM" id="SSF53098">
    <property type="entry name" value="Ribonuclease H-like"/>
    <property type="match status" value="1"/>
</dbReference>
<evidence type="ECO:0000313" key="3">
    <source>
        <dbReference type="Proteomes" id="UP000236291"/>
    </source>
</evidence>